<accession>A0A1Z4VQX3</accession>
<evidence type="ECO:0000313" key="3">
    <source>
        <dbReference type="EMBL" id="BAZ94039.1"/>
    </source>
</evidence>
<dbReference type="PROSITE" id="PS50995">
    <property type="entry name" value="HTH_MARR_2"/>
    <property type="match status" value="1"/>
</dbReference>
<dbReference type="Proteomes" id="UP000218765">
    <property type="component" value="Chromosome"/>
</dbReference>
<dbReference type="GO" id="GO:0006950">
    <property type="term" value="P:response to stress"/>
    <property type="evidence" value="ECO:0007669"/>
    <property type="project" value="TreeGrafter"/>
</dbReference>
<keyword evidence="4" id="KW-1185">Reference proteome</keyword>
<dbReference type="KEGG" id="ttc:FOKN1_1651"/>
<dbReference type="RefSeq" id="WP_231971480.1">
    <property type="nucleotide sequence ID" value="NZ_AP018052.1"/>
</dbReference>
<dbReference type="GO" id="GO:0003700">
    <property type="term" value="F:DNA-binding transcription factor activity"/>
    <property type="evidence" value="ECO:0007669"/>
    <property type="project" value="InterPro"/>
</dbReference>
<reference evidence="3 4" key="1">
    <citation type="submission" date="2017-05" db="EMBL/GenBank/DDBJ databases">
        <title>Thiocyanate degradation by Thiohalobacter thiocyanaticus FOKN1.</title>
        <authorList>
            <person name="Oshiki M."/>
            <person name="Fukushima T."/>
            <person name="Kawano S."/>
            <person name="Nakagawa J."/>
        </authorList>
    </citation>
    <scope>NUCLEOTIDE SEQUENCE [LARGE SCALE GENOMIC DNA]</scope>
    <source>
        <strain evidence="3 4">FOKN1</strain>
    </source>
</reference>
<gene>
    <name evidence="3" type="ORF">FOKN1_1651</name>
</gene>
<evidence type="ECO:0000313" key="4">
    <source>
        <dbReference type="Proteomes" id="UP000218765"/>
    </source>
</evidence>
<dbReference type="Pfam" id="PF12802">
    <property type="entry name" value="MarR_2"/>
    <property type="match status" value="1"/>
</dbReference>
<dbReference type="InterPro" id="IPR036388">
    <property type="entry name" value="WH-like_DNA-bd_sf"/>
</dbReference>
<dbReference type="InterPro" id="IPR011991">
    <property type="entry name" value="ArsR-like_HTH"/>
</dbReference>
<dbReference type="PANTHER" id="PTHR33164">
    <property type="entry name" value="TRANSCRIPTIONAL REGULATOR, MARR FAMILY"/>
    <property type="match status" value="1"/>
</dbReference>
<evidence type="ECO:0000256" key="1">
    <source>
        <dbReference type="ARBA" id="ARBA00004496"/>
    </source>
</evidence>
<name>A0A1Z4VQX3_9GAMM</name>
<comment type="subcellular location">
    <subcellularLocation>
        <location evidence="1">Cytoplasm</location>
    </subcellularLocation>
</comment>
<dbReference type="GO" id="GO:0005737">
    <property type="term" value="C:cytoplasm"/>
    <property type="evidence" value="ECO:0007669"/>
    <property type="project" value="UniProtKB-SubCell"/>
</dbReference>
<protein>
    <submittedName>
        <fullName evidence="3">Transcriptional regulators</fullName>
    </submittedName>
</protein>
<dbReference type="SMART" id="SM00347">
    <property type="entry name" value="HTH_MARR"/>
    <property type="match status" value="1"/>
</dbReference>
<sequence>MSMNLSALLLERLGALIHQSVREDAARHGLLPIHVQVLGYLAQANRYSDLPIAIAEYFGITRGTVSQSLAVLERKGLLVKRPDPKHGRRIHLELTRAGRAVLERSWAQRLDAALAAADAGGEALEIGLRSLLAELQRLNGQRAFGICRQCVHFQGSPENASCGLTGEPLAEEQTGRLCREWSQAGGQES</sequence>
<dbReference type="SUPFAM" id="SSF46785">
    <property type="entry name" value="Winged helix' DNA-binding domain"/>
    <property type="match status" value="1"/>
</dbReference>
<dbReference type="AlphaFoldDB" id="A0A1Z4VQX3"/>
<dbReference type="CDD" id="cd00090">
    <property type="entry name" value="HTH_ARSR"/>
    <property type="match status" value="1"/>
</dbReference>
<dbReference type="InterPro" id="IPR036390">
    <property type="entry name" value="WH_DNA-bd_sf"/>
</dbReference>
<dbReference type="Gene3D" id="1.10.10.10">
    <property type="entry name" value="Winged helix-like DNA-binding domain superfamily/Winged helix DNA-binding domain"/>
    <property type="match status" value="1"/>
</dbReference>
<dbReference type="PANTHER" id="PTHR33164:SF5">
    <property type="entry name" value="ORGANIC HYDROPEROXIDE RESISTANCE TRANSCRIPTIONAL REGULATOR"/>
    <property type="match status" value="1"/>
</dbReference>
<dbReference type="EMBL" id="AP018052">
    <property type="protein sequence ID" value="BAZ94039.1"/>
    <property type="molecule type" value="Genomic_DNA"/>
</dbReference>
<organism evidence="3 4">
    <name type="scientific">Thiohalobacter thiocyanaticus</name>
    <dbReference type="NCBI Taxonomy" id="585455"/>
    <lineage>
        <taxon>Bacteria</taxon>
        <taxon>Pseudomonadati</taxon>
        <taxon>Pseudomonadota</taxon>
        <taxon>Gammaproteobacteria</taxon>
        <taxon>Thiohalobacterales</taxon>
        <taxon>Thiohalobacteraceae</taxon>
        <taxon>Thiohalobacter</taxon>
    </lineage>
</organism>
<proteinExistence type="predicted"/>
<dbReference type="InterPro" id="IPR000835">
    <property type="entry name" value="HTH_MarR-typ"/>
</dbReference>
<evidence type="ECO:0000259" key="2">
    <source>
        <dbReference type="PROSITE" id="PS50995"/>
    </source>
</evidence>
<feature type="domain" description="HTH marR-type" evidence="2">
    <location>
        <begin position="1"/>
        <end position="140"/>
    </location>
</feature>
<dbReference type="InterPro" id="IPR039422">
    <property type="entry name" value="MarR/SlyA-like"/>
</dbReference>